<keyword evidence="3" id="KW-1185">Reference proteome</keyword>
<keyword evidence="1" id="KW-0472">Membrane</keyword>
<keyword evidence="1" id="KW-1133">Transmembrane helix</keyword>
<accession>A0ABR0SA90</accession>
<proteinExistence type="predicted"/>
<name>A0ABR0SA90_9HYPO</name>
<sequence>MSSLKNEITLNSGSEFEVESQDLHLESKIRSINRIHSLRLALTALALGVGVVVLGTSADSLATYSTTHLPADFFLQLWPEKFDLGPTTALVAGSGLIILANGVSLFTSKTQSIRQRAGPHAAISLFAPVVGFLAALVAMSLFYAANASTDVDTLQSWACRWEAVPMMVAPHWGTLCKQSQAAVALSVVLVPLEAFILGLAGYQAVLEKQVYSASHEERV</sequence>
<keyword evidence="1" id="KW-0812">Transmembrane</keyword>
<reference evidence="2 3" key="1">
    <citation type="submission" date="2024-01" db="EMBL/GenBank/DDBJ databases">
        <title>Complete genome of Cladobotryum mycophilum ATHUM6906.</title>
        <authorList>
            <person name="Christinaki A.C."/>
            <person name="Myridakis A.I."/>
            <person name="Kouvelis V.N."/>
        </authorList>
    </citation>
    <scope>NUCLEOTIDE SEQUENCE [LARGE SCALE GENOMIC DNA]</scope>
    <source>
        <strain evidence="2 3">ATHUM6906</strain>
    </source>
</reference>
<gene>
    <name evidence="2" type="ORF">PT974_10575</name>
</gene>
<feature type="transmembrane region" description="Helical" evidence="1">
    <location>
        <begin position="40"/>
        <end position="64"/>
    </location>
</feature>
<dbReference type="EMBL" id="JAVFKD010000015">
    <property type="protein sequence ID" value="KAK5989077.1"/>
    <property type="molecule type" value="Genomic_DNA"/>
</dbReference>
<feature type="transmembrane region" description="Helical" evidence="1">
    <location>
        <begin position="84"/>
        <end position="108"/>
    </location>
</feature>
<feature type="transmembrane region" description="Helical" evidence="1">
    <location>
        <begin position="181"/>
        <end position="202"/>
    </location>
</feature>
<evidence type="ECO:0000313" key="3">
    <source>
        <dbReference type="Proteomes" id="UP001338125"/>
    </source>
</evidence>
<evidence type="ECO:0000256" key="1">
    <source>
        <dbReference type="SAM" id="Phobius"/>
    </source>
</evidence>
<organism evidence="2 3">
    <name type="scientific">Cladobotryum mycophilum</name>
    <dbReference type="NCBI Taxonomy" id="491253"/>
    <lineage>
        <taxon>Eukaryota</taxon>
        <taxon>Fungi</taxon>
        <taxon>Dikarya</taxon>
        <taxon>Ascomycota</taxon>
        <taxon>Pezizomycotina</taxon>
        <taxon>Sordariomycetes</taxon>
        <taxon>Hypocreomycetidae</taxon>
        <taxon>Hypocreales</taxon>
        <taxon>Hypocreaceae</taxon>
        <taxon>Cladobotryum</taxon>
    </lineage>
</organism>
<evidence type="ECO:0000313" key="2">
    <source>
        <dbReference type="EMBL" id="KAK5989077.1"/>
    </source>
</evidence>
<protein>
    <submittedName>
        <fullName evidence="2">Uncharacterized protein</fullName>
    </submittedName>
</protein>
<comment type="caution">
    <text evidence="2">The sequence shown here is derived from an EMBL/GenBank/DDBJ whole genome shotgun (WGS) entry which is preliminary data.</text>
</comment>
<dbReference type="Proteomes" id="UP001338125">
    <property type="component" value="Unassembled WGS sequence"/>
</dbReference>
<feature type="transmembrane region" description="Helical" evidence="1">
    <location>
        <begin position="120"/>
        <end position="145"/>
    </location>
</feature>